<keyword evidence="1 4" id="KW-0808">Transferase</keyword>
<dbReference type="SUPFAM" id="SSF51161">
    <property type="entry name" value="Trimeric LpxA-like enzymes"/>
    <property type="match status" value="2"/>
</dbReference>
<dbReference type="STRING" id="39060.SAMN05660706_12439"/>
<organism evidence="4 5">
    <name type="scientific">Desulfoscipio geothermicus DSM 3669</name>
    <dbReference type="NCBI Taxonomy" id="1121426"/>
    <lineage>
        <taxon>Bacteria</taxon>
        <taxon>Bacillati</taxon>
        <taxon>Bacillota</taxon>
        <taxon>Clostridia</taxon>
        <taxon>Eubacteriales</taxon>
        <taxon>Desulfallaceae</taxon>
        <taxon>Desulfoscipio</taxon>
    </lineage>
</organism>
<keyword evidence="3" id="KW-1133">Transmembrane helix</keyword>
<proteinExistence type="predicted"/>
<sequence>MINYIHEKADIGVNARIGHFTVVNENVKIADDVQVGHNVIIYPGTIIDQGVIVGDGAVIGKPLTVAATSTVKSGQNLEPVRIKEKSIIGALAVIYAGTVIGAYTLIGDQASVREKCQIGDFVIIGRGVCLENSVLIENYTKIQSGAYITAYTEIMGHVFVAPMVTTANDNFMGRTRERFKYIKGPVIERGARVGAGAILLPGIKVAEETFVAAGSVVTRDTGAKTLVKGIPARYEKNVPEEQLLWGTDREDIE</sequence>
<dbReference type="Gene3D" id="2.160.10.10">
    <property type="entry name" value="Hexapeptide repeat proteins"/>
    <property type="match status" value="2"/>
</dbReference>
<evidence type="ECO:0000256" key="1">
    <source>
        <dbReference type="ARBA" id="ARBA00022679"/>
    </source>
</evidence>
<keyword evidence="3" id="KW-0472">Membrane</keyword>
<dbReference type="PANTHER" id="PTHR43300">
    <property type="entry name" value="ACETYLTRANSFERASE"/>
    <property type="match status" value="1"/>
</dbReference>
<evidence type="ECO:0000313" key="4">
    <source>
        <dbReference type="EMBL" id="SFR12077.1"/>
    </source>
</evidence>
<dbReference type="Pfam" id="PF00132">
    <property type="entry name" value="Hexapep"/>
    <property type="match status" value="2"/>
</dbReference>
<dbReference type="OrthoDB" id="9782926at2"/>
<keyword evidence="5" id="KW-1185">Reference proteome</keyword>
<protein>
    <submittedName>
        <fullName evidence="4">Transferase hexapeptide (Six repeat-containing protein)</fullName>
    </submittedName>
</protein>
<dbReference type="InterPro" id="IPR001451">
    <property type="entry name" value="Hexapep"/>
</dbReference>
<dbReference type="InterPro" id="IPR018357">
    <property type="entry name" value="Hexapep_transf_CS"/>
</dbReference>
<dbReference type="PROSITE" id="PS00101">
    <property type="entry name" value="HEXAPEP_TRANSFERASES"/>
    <property type="match status" value="1"/>
</dbReference>
<reference evidence="5" key="1">
    <citation type="submission" date="2016-10" db="EMBL/GenBank/DDBJ databases">
        <authorList>
            <person name="Varghese N."/>
            <person name="Submissions S."/>
        </authorList>
    </citation>
    <scope>NUCLEOTIDE SEQUENCE [LARGE SCALE GENOMIC DNA]</scope>
    <source>
        <strain evidence="5">DSM 3669</strain>
    </source>
</reference>
<dbReference type="PANTHER" id="PTHR43300:SF4">
    <property type="entry name" value="ACYL-[ACYL-CARRIER-PROTEIN]--UDP-N-ACETYLGLUCOSAMINE O-ACYLTRANSFERASE"/>
    <property type="match status" value="1"/>
</dbReference>
<feature type="transmembrane region" description="Helical" evidence="3">
    <location>
        <begin position="87"/>
        <end position="106"/>
    </location>
</feature>
<evidence type="ECO:0000313" key="5">
    <source>
        <dbReference type="Proteomes" id="UP000199584"/>
    </source>
</evidence>
<dbReference type="AlphaFoldDB" id="A0A1I6E376"/>
<dbReference type="InterPro" id="IPR011004">
    <property type="entry name" value="Trimer_LpxA-like_sf"/>
</dbReference>
<dbReference type="EMBL" id="FOYM01000024">
    <property type="protein sequence ID" value="SFR12077.1"/>
    <property type="molecule type" value="Genomic_DNA"/>
</dbReference>
<keyword evidence="3" id="KW-0812">Transmembrane</keyword>
<dbReference type="RefSeq" id="WP_092485464.1">
    <property type="nucleotide sequence ID" value="NZ_FOYM01000024.1"/>
</dbReference>
<dbReference type="CDD" id="cd03358">
    <property type="entry name" value="LbH_WxcM_N_like"/>
    <property type="match status" value="1"/>
</dbReference>
<evidence type="ECO:0000256" key="2">
    <source>
        <dbReference type="ARBA" id="ARBA00022737"/>
    </source>
</evidence>
<evidence type="ECO:0000256" key="3">
    <source>
        <dbReference type="SAM" id="Phobius"/>
    </source>
</evidence>
<dbReference type="Proteomes" id="UP000199584">
    <property type="component" value="Unassembled WGS sequence"/>
</dbReference>
<accession>A0A1I6E376</accession>
<keyword evidence="2" id="KW-0677">Repeat</keyword>
<dbReference type="InterPro" id="IPR050179">
    <property type="entry name" value="Trans_hexapeptide_repeat"/>
</dbReference>
<name>A0A1I6E376_9FIRM</name>
<gene>
    <name evidence="4" type="ORF">SAMN05660706_12439</name>
</gene>
<dbReference type="GO" id="GO:0016740">
    <property type="term" value="F:transferase activity"/>
    <property type="evidence" value="ECO:0007669"/>
    <property type="project" value="UniProtKB-KW"/>
</dbReference>